<dbReference type="PROSITE" id="PS51257">
    <property type="entry name" value="PROKAR_LIPOPROTEIN"/>
    <property type="match status" value="1"/>
</dbReference>
<name>A0A0Q9ZME6_9FLAO</name>
<dbReference type="Pfam" id="PF00254">
    <property type="entry name" value="FKBP_C"/>
    <property type="match status" value="1"/>
</dbReference>
<evidence type="ECO:0000259" key="6">
    <source>
        <dbReference type="PROSITE" id="PS50059"/>
    </source>
</evidence>
<protein>
    <recommendedName>
        <fullName evidence="4">Peptidyl-prolyl cis-trans isomerase</fullName>
        <ecNumber evidence="4">5.2.1.8</ecNumber>
    </recommendedName>
</protein>
<evidence type="ECO:0000256" key="5">
    <source>
        <dbReference type="SAM" id="MobiDB-lite"/>
    </source>
</evidence>
<dbReference type="InterPro" id="IPR046357">
    <property type="entry name" value="PPIase_dom_sf"/>
</dbReference>
<dbReference type="GO" id="GO:0003755">
    <property type="term" value="F:peptidyl-prolyl cis-trans isomerase activity"/>
    <property type="evidence" value="ECO:0007669"/>
    <property type="project" value="UniProtKB-UniRule"/>
</dbReference>
<dbReference type="EC" id="5.2.1.8" evidence="4"/>
<dbReference type="Proteomes" id="UP000051643">
    <property type="component" value="Unassembled WGS sequence"/>
</dbReference>
<organism evidence="7 8">
    <name type="scientific">Salegentibacter mishustinae</name>
    <dbReference type="NCBI Taxonomy" id="270918"/>
    <lineage>
        <taxon>Bacteria</taxon>
        <taxon>Pseudomonadati</taxon>
        <taxon>Bacteroidota</taxon>
        <taxon>Flavobacteriia</taxon>
        <taxon>Flavobacteriales</taxon>
        <taxon>Flavobacteriaceae</taxon>
        <taxon>Salegentibacter</taxon>
    </lineage>
</organism>
<feature type="region of interest" description="Disordered" evidence="5">
    <location>
        <begin position="237"/>
        <end position="301"/>
    </location>
</feature>
<feature type="compositionally biased region" description="Acidic residues" evidence="5">
    <location>
        <begin position="237"/>
        <end position="253"/>
    </location>
</feature>
<keyword evidence="2 3" id="KW-0697">Rotamase</keyword>
<dbReference type="OrthoDB" id="1424215at2"/>
<evidence type="ECO:0000313" key="8">
    <source>
        <dbReference type="Proteomes" id="UP000051643"/>
    </source>
</evidence>
<sequence>MQLNKFFILSFISALTLISCDEDDNGNAPEFEERDPEEQAIADEDSINNFLDTHFYNYEEFENPSDDFDYMVRFDTIAGENADKTPLSEEENLEMKTVVNNDVEYSMYVLKVREGQGQQPKFTDSTLVNYRGELLNLSAFDNASTPVWFDLTTLIKGFSAGVVEFKGATGYTVNPDNTVDFNDDYGIGALIFPSGLGYFSSSQPSIPPYSPLIFNVQLLGVNEADHDRDGIPSWMEDLNENNDIIDDDTDEDGTPNFADRDDDGDGTPTRDEIIINEDGSLEFPDANGNGTPDYLDPDTFQ</sequence>
<evidence type="ECO:0000313" key="7">
    <source>
        <dbReference type="EMBL" id="KRG29667.1"/>
    </source>
</evidence>
<comment type="catalytic activity">
    <reaction evidence="1 3 4">
        <text>[protein]-peptidylproline (omega=180) = [protein]-peptidylproline (omega=0)</text>
        <dbReference type="Rhea" id="RHEA:16237"/>
        <dbReference type="Rhea" id="RHEA-COMP:10747"/>
        <dbReference type="Rhea" id="RHEA-COMP:10748"/>
        <dbReference type="ChEBI" id="CHEBI:83833"/>
        <dbReference type="ChEBI" id="CHEBI:83834"/>
        <dbReference type="EC" id="5.2.1.8"/>
    </reaction>
</comment>
<evidence type="ECO:0000256" key="3">
    <source>
        <dbReference type="PROSITE-ProRule" id="PRU00277"/>
    </source>
</evidence>
<dbReference type="PROSITE" id="PS50059">
    <property type="entry name" value="FKBP_PPIASE"/>
    <property type="match status" value="1"/>
</dbReference>
<dbReference type="Gene3D" id="3.10.50.40">
    <property type="match status" value="1"/>
</dbReference>
<dbReference type="SUPFAM" id="SSF54534">
    <property type="entry name" value="FKBP-like"/>
    <property type="match status" value="1"/>
</dbReference>
<keyword evidence="8" id="KW-1185">Reference proteome</keyword>
<comment type="similarity">
    <text evidence="4">Belongs to the FKBP-type PPIase family.</text>
</comment>
<dbReference type="EMBL" id="LKTP01000006">
    <property type="protein sequence ID" value="KRG29667.1"/>
    <property type="molecule type" value="Genomic_DNA"/>
</dbReference>
<dbReference type="InterPro" id="IPR001179">
    <property type="entry name" value="PPIase_FKBP_dom"/>
</dbReference>
<comment type="caution">
    <text evidence="7">The sequence shown here is derived from an EMBL/GenBank/DDBJ whole genome shotgun (WGS) entry which is preliminary data.</text>
</comment>
<gene>
    <name evidence="7" type="ORF">APR42_15640</name>
</gene>
<dbReference type="STRING" id="270918.APR42_15640"/>
<keyword evidence="3 4" id="KW-0413">Isomerase</keyword>
<evidence type="ECO:0000256" key="1">
    <source>
        <dbReference type="ARBA" id="ARBA00000971"/>
    </source>
</evidence>
<feature type="domain" description="PPIase FKBP-type" evidence="6">
    <location>
        <begin position="123"/>
        <end position="222"/>
    </location>
</feature>
<accession>A0A0Q9ZME6</accession>
<reference evidence="7" key="1">
    <citation type="submission" date="2015-10" db="EMBL/GenBank/DDBJ databases">
        <title>Draft genome sequence of Salegentibacter mishustinae KCTC 12263.</title>
        <authorList>
            <person name="Lin W."/>
            <person name="Zheng Q."/>
        </authorList>
    </citation>
    <scope>NUCLEOTIDE SEQUENCE [LARGE SCALE GENOMIC DNA]</scope>
    <source>
        <strain evidence="7">KCTC 12263</strain>
    </source>
</reference>
<proteinExistence type="inferred from homology"/>
<evidence type="ECO:0000256" key="4">
    <source>
        <dbReference type="RuleBase" id="RU003915"/>
    </source>
</evidence>
<evidence type="ECO:0000256" key="2">
    <source>
        <dbReference type="ARBA" id="ARBA00023110"/>
    </source>
</evidence>
<dbReference type="RefSeq" id="WP_057481190.1">
    <property type="nucleotide sequence ID" value="NZ_BMWR01000001.1"/>
</dbReference>
<dbReference type="AlphaFoldDB" id="A0A0Q9ZME6"/>